<gene>
    <name evidence="1" type="ORF">OBE_05831</name>
</gene>
<sequence>MVELSKEHPYEDACKLLKISPVANYKSYKLSDETRNFIKLETIAKAIRGDWKPDLSDERTVRYFVWGWVYTDHRSKESAGLLAVRSYDGLGHSFATVGTSLEFKEESQAEMFGELCKPMLCKHLFNRDDHERFKLNW</sequence>
<accession>K1T1A1</accession>
<proteinExistence type="predicted"/>
<name>K1T1A1_9ZZZZ</name>
<dbReference type="EMBL" id="AJWZ01004011">
    <property type="protein sequence ID" value="EKC66647.1"/>
    <property type="molecule type" value="Genomic_DNA"/>
</dbReference>
<organism evidence="1">
    <name type="scientific">human gut metagenome</name>
    <dbReference type="NCBI Taxonomy" id="408170"/>
    <lineage>
        <taxon>unclassified sequences</taxon>
        <taxon>metagenomes</taxon>
        <taxon>organismal metagenomes</taxon>
    </lineage>
</organism>
<reference evidence="1" key="1">
    <citation type="journal article" date="2013" name="Environ. Microbiol.">
        <title>Microbiota from the distal guts of lean and obese adolescents exhibit partial functional redundancy besides clear differences in community structure.</title>
        <authorList>
            <person name="Ferrer M."/>
            <person name="Ruiz A."/>
            <person name="Lanza F."/>
            <person name="Haange S.B."/>
            <person name="Oberbach A."/>
            <person name="Till H."/>
            <person name="Bargiela R."/>
            <person name="Campoy C."/>
            <person name="Segura M.T."/>
            <person name="Richter M."/>
            <person name="von Bergen M."/>
            <person name="Seifert J."/>
            <person name="Suarez A."/>
        </authorList>
    </citation>
    <scope>NUCLEOTIDE SEQUENCE</scope>
</reference>
<protein>
    <submittedName>
        <fullName evidence="1">Uncharacterized protein</fullName>
    </submittedName>
</protein>
<comment type="caution">
    <text evidence="1">The sequence shown here is derived from an EMBL/GenBank/DDBJ whole genome shotgun (WGS) entry which is preliminary data.</text>
</comment>
<dbReference type="AlphaFoldDB" id="K1T1A1"/>
<evidence type="ECO:0000313" key="1">
    <source>
        <dbReference type="EMBL" id="EKC66647.1"/>
    </source>
</evidence>